<dbReference type="Proteomes" id="UP000011680">
    <property type="component" value="Unassembled WGS sequence"/>
</dbReference>
<gene>
    <name evidence="2" type="ORF">C451_01893</name>
</gene>
<dbReference type="AlphaFoldDB" id="M0NIP3"/>
<comment type="caution">
    <text evidence="2">The sequence shown here is derived from an EMBL/GenBank/DDBJ whole genome shotgun (WGS) entry which is preliminary data.</text>
</comment>
<sequence>MTNSLGFLTLPGLSFTSLAAHLPTIFDITDQQTPAIVIDTHDYERFRGRVLEERSQKLQYLGMAFDELRRQNGLLLLDYADYYSNAKQQEVIQDTHSSLAAADDWKNRDAAIEAANGWVRYGRGGYQARFRGHLGADLNAYENSRYKVESQIEKMDRGLGDPTGWVDNVLKQYRAALEVRRRADDHLEINIPYIIGQGESSILNRYIGDQSTRNPASRFIEIDTQRTAQTRKLLEEIGTVGRKIAGVQHMDWFFLGPHLALPQYNDIFDFEINRIAEEMENESEAQTIREAKEACAILDERNERPEPKIRAEADYIAEEYDTQQNSEEIRRKLDQTVALGDYARDLRDLNNSGFSQAALYVAASMKRDPVRRYGEDEIYQRYVDTMNQLEPLTASTGELERFRDRGSFRRQEATPNDYGDWYQSADRWR</sequence>
<evidence type="ECO:0000313" key="2">
    <source>
        <dbReference type="EMBL" id="EMA56520.1"/>
    </source>
</evidence>
<dbReference type="PATRIC" id="fig|1227457.3.peg.335"/>
<name>M0NIP3_9EURY</name>
<evidence type="ECO:0000313" key="3">
    <source>
        <dbReference type="Proteomes" id="UP000011680"/>
    </source>
</evidence>
<protein>
    <submittedName>
        <fullName evidence="2">Uncharacterized protein</fullName>
    </submittedName>
</protein>
<reference evidence="2 3" key="1">
    <citation type="journal article" date="2014" name="PLoS Genet.">
        <title>Phylogenetically driven sequencing of extremely halophilic archaea reveals strategies for static and dynamic osmo-response.</title>
        <authorList>
            <person name="Becker E.A."/>
            <person name="Seitzer P.M."/>
            <person name="Tritt A."/>
            <person name="Larsen D."/>
            <person name="Krusor M."/>
            <person name="Yao A.I."/>
            <person name="Wu D."/>
            <person name="Madern D."/>
            <person name="Eisen J.A."/>
            <person name="Darling A.E."/>
            <person name="Facciotti M.T."/>
        </authorList>
    </citation>
    <scope>NUCLEOTIDE SEQUENCE [LARGE SCALE GENOMIC DNA]</scope>
    <source>
        <strain evidence="2 3">JCM 13552</strain>
    </source>
</reference>
<evidence type="ECO:0000256" key="1">
    <source>
        <dbReference type="SAM" id="MobiDB-lite"/>
    </source>
</evidence>
<dbReference type="RefSeq" id="WP_007737009.1">
    <property type="nucleotide sequence ID" value="NZ_AOMF01000035.1"/>
</dbReference>
<accession>M0NIP3</accession>
<feature type="compositionally biased region" description="Basic and acidic residues" evidence="1">
    <location>
        <begin position="403"/>
        <end position="412"/>
    </location>
</feature>
<keyword evidence="3" id="KW-1185">Reference proteome</keyword>
<proteinExistence type="predicted"/>
<dbReference type="EMBL" id="AOMF01000035">
    <property type="protein sequence ID" value="EMA56520.1"/>
    <property type="molecule type" value="Genomic_DNA"/>
</dbReference>
<dbReference type="OrthoDB" id="385533at2157"/>
<feature type="region of interest" description="Disordered" evidence="1">
    <location>
        <begin position="403"/>
        <end position="429"/>
    </location>
</feature>
<organism evidence="2 3">
    <name type="scientific">Halococcus thailandensis JCM 13552</name>
    <dbReference type="NCBI Taxonomy" id="1227457"/>
    <lineage>
        <taxon>Archaea</taxon>
        <taxon>Methanobacteriati</taxon>
        <taxon>Methanobacteriota</taxon>
        <taxon>Stenosarchaea group</taxon>
        <taxon>Halobacteria</taxon>
        <taxon>Halobacteriales</taxon>
        <taxon>Halococcaceae</taxon>
        <taxon>Halococcus</taxon>
    </lineage>
</organism>